<keyword evidence="2" id="KW-1185">Reference proteome</keyword>
<dbReference type="PANTHER" id="PTHR35076:SF1">
    <property type="entry name" value="TUBULIN EPSILON AND DELTA COMPLEX PROTEIN 1"/>
    <property type="match status" value="1"/>
</dbReference>
<evidence type="ECO:0000313" key="2">
    <source>
        <dbReference type="Proteomes" id="UP000248480"/>
    </source>
</evidence>
<dbReference type="Pfam" id="PF14970">
    <property type="entry name" value="TEDC1"/>
    <property type="match status" value="1"/>
</dbReference>
<dbReference type="KEGG" id="tmu:101355954"/>
<reference evidence="3" key="1">
    <citation type="submission" date="2025-08" db="UniProtKB">
        <authorList>
            <consortium name="RefSeq"/>
        </authorList>
    </citation>
    <scope>IDENTIFICATION</scope>
</reference>
<feature type="domain" description="Tubulin epsilon and delta complex protein 1" evidence="1">
    <location>
        <begin position="90"/>
        <end position="265"/>
    </location>
</feature>
<accession>A0A2Y9R6U0</accession>
<dbReference type="FunCoup" id="A0A2Y9R6U0">
    <property type="interactions" value="476"/>
</dbReference>
<evidence type="ECO:0000313" key="3">
    <source>
        <dbReference type="RefSeq" id="XP_023587444.1"/>
    </source>
</evidence>
<dbReference type="GeneID" id="101355954"/>
<dbReference type="PANTHER" id="PTHR35076">
    <property type="entry name" value="TUBULIN EPSILON AND DELTA COMPLEX PROTEIN 1"/>
    <property type="match status" value="1"/>
</dbReference>
<organism evidence="2 3">
    <name type="scientific">Trichechus manatus latirostris</name>
    <name type="common">Florida manatee</name>
    <dbReference type="NCBI Taxonomy" id="127582"/>
    <lineage>
        <taxon>Eukaryota</taxon>
        <taxon>Metazoa</taxon>
        <taxon>Chordata</taxon>
        <taxon>Craniata</taxon>
        <taxon>Vertebrata</taxon>
        <taxon>Euteleostomi</taxon>
        <taxon>Mammalia</taxon>
        <taxon>Eutheria</taxon>
        <taxon>Afrotheria</taxon>
        <taxon>Sirenia</taxon>
        <taxon>Trichechidae</taxon>
        <taxon>Trichechus</taxon>
    </lineage>
</organism>
<proteinExistence type="predicted"/>
<evidence type="ECO:0000259" key="1">
    <source>
        <dbReference type="Pfam" id="PF14970"/>
    </source>
</evidence>
<sequence>MGRRRRWVGQVAGTRAGALPEAIAALSRTLSAGPSPETFRRAKFDFPEAAPPLWRLLFYVLSPLSEDDIAASLTPEARVRLVKSAMRAQGYPRLAFSRLPEDGSQGSRELLLALSWLLARGPLLERLLARTRVRLGDEMPVCECEDLPCGRASPGPPTLCKDTEGCVDVRHVQWLMGKLRFRWRNLICSHQAQCALLSKIHEYTLGCHSDQSLNHLSAAETELLRDPEGGQQLLQMLEFENMRLEAALEWRRLEQVFWQWMDTVLGACPPDFPHAGSQSTFLPSIPDPGAGELDLVARELQALQVELREAVEVRRAAWEAQVRGLRPERSAEMRALKEAVGRELATLQQAWEREGGPVRPHRPHRLVRSEAGALPGQGLWAAEAIGALRNKEACLEAVLCWLQGQCQQELARLAGALPGVIWIPPHGR</sequence>
<dbReference type="InParanoid" id="A0A2Y9R6U0"/>
<name>A0A2Y9R6U0_TRIMA</name>
<dbReference type="CTD" id="283643"/>
<dbReference type="AlphaFoldDB" id="A0A2Y9R6U0"/>
<dbReference type="InterPro" id="IPR027996">
    <property type="entry name" value="TEDC1_dom"/>
</dbReference>
<protein>
    <submittedName>
        <fullName evidence="3">Tubulin epsilon and delta complex protein 1</fullName>
    </submittedName>
</protein>
<dbReference type="Proteomes" id="UP000248480">
    <property type="component" value="Unplaced"/>
</dbReference>
<dbReference type="RefSeq" id="XP_023587444.1">
    <property type="nucleotide sequence ID" value="XM_023731676.1"/>
</dbReference>
<gene>
    <name evidence="3" type="primary">TEDC1</name>
</gene>
<dbReference type="InterPro" id="IPR043535">
    <property type="entry name" value="TEDC1"/>
</dbReference>